<evidence type="ECO:0000256" key="3">
    <source>
        <dbReference type="ARBA" id="ARBA00022676"/>
    </source>
</evidence>
<keyword evidence="11" id="KW-1185">Reference proteome</keyword>
<dbReference type="EMBL" id="PJCH01000005">
    <property type="protein sequence ID" value="PQA87913.1"/>
    <property type="molecule type" value="Genomic_DNA"/>
</dbReference>
<evidence type="ECO:0000256" key="6">
    <source>
        <dbReference type="ARBA" id="ARBA00022989"/>
    </source>
</evidence>
<comment type="caution">
    <text evidence="10">The sequence shown here is derived from an EMBL/GenBank/DDBJ whole genome shotgun (WGS) entry which is preliminary data.</text>
</comment>
<dbReference type="PANTHER" id="PTHR33908">
    <property type="entry name" value="MANNOSYLTRANSFERASE YKCB-RELATED"/>
    <property type="match status" value="1"/>
</dbReference>
<dbReference type="GO" id="GO:0005886">
    <property type="term" value="C:plasma membrane"/>
    <property type="evidence" value="ECO:0007669"/>
    <property type="project" value="UniProtKB-SubCell"/>
</dbReference>
<feature type="transmembrane region" description="Helical" evidence="8">
    <location>
        <begin position="256"/>
        <end position="276"/>
    </location>
</feature>
<feature type="transmembrane region" description="Helical" evidence="8">
    <location>
        <begin position="413"/>
        <end position="433"/>
    </location>
</feature>
<keyword evidence="5 8" id="KW-0812">Transmembrane</keyword>
<protein>
    <recommendedName>
        <fullName evidence="9">Glycosyltransferase RgtA/B/C/D-like domain-containing protein</fullName>
    </recommendedName>
</protein>
<dbReference type="InterPro" id="IPR038731">
    <property type="entry name" value="RgtA/B/C-like"/>
</dbReference>
<evidence type="ECO:0000256" key="7">
    <source>
        <dbReference type="ARBA" id="ARBA00023136"/>
    </source>
</evidence>
<keyword evidence="3" id="KW-0328">Glycosyltransferase</keyword>
<dbReference type="PANTHER" id="PTHR33908:SF11">
    <property type="entry name" value="MEMBRANE PROTEIN"/>
    <property type="match status" value="1"/>
</dbReference>
<feature type="transmembrane region" description="Helical" evidence="8">
    <location>
        <begin position="445"/>
        <end position="463"/>
    </location>
</feature>
<evidence type="ECO:0000256" key="5">
    <source>
        <dbReference type="ARBA" id="ARBA00022692"/>
    </source>
</evidence>
<dbReference type="Pfam" id="PF13231">
    <property type="entry name" value="PMT_2"/>
    <property type="match status" value="1"/>
</dbReference>
<feature type="transmembrane region" description="Helical" evidence="8">
    <location>
        <begin position="176"/>
        <end position="203"/>
    </location>
</feature>
<dbReference type="InterPro" id="IPR050297">
    <property type="entry name" value="LipidA_mod_glycosyltrf_83"/>
</dbReference>
<evidence type="ECO:0000313" key="11">
    <source>
        <dbReference type="Proteomes" id="UP000239504"/>
    </source>
</evidence>
<name>A0A2S7K5Y0_9PROT</name>
<organism evidence="10 11">
    <name type="scientific">Hyphococcus luteus</name>
    <dbReference type="NCBI Taxonomy" id="2058213"/>
    <lineage>
        <taxon>Bacteria</taxon>
        <taxon>Pseudomonadati</taxon>
        <taxon>Pseudomonadota</taxon>
        <taxon>Alphaproteobacteria</taxon>
        <taxon>Parvularculales</taxon>
        <taxon>Parvularculaceae</taxon>
        <taxon>Hyphococcus</taxon>
    </lineage>
</organism>
<evidence type="ECO:0000313" key="10">
    <source>
        <dbReference type="EMBL" id="PQA87913.1"/>
    </source>
</evidence>
<dbReference type="OrthoDB" id="7419894at2"/>
<dbReference type="GO" id="GO:0016763">
    <property type="term" value="F:pentosyltransferase activity"/>
    <property type="evidence" value="ECO:0007669"/>
    <property type="project" value="TreeGrafter"/>
</dbReference>
<dbReference type="RefSeq" id="WP_104829158.1">
    <property type="nucleotide sequence ID" value="NZ_PJCH01000005.1"/>
</dbReference>
<proteinExistence type="predicted"/>
<evidence type="ECO:0000256" key="4">
    <source>
        <dbReference type="ARBA" id="ARBA00022679"/>
    </source>
</evidence>
<keyword evidence="6 8" id="KW-1133">Transmembrane helix</keyword>
<feature type="domain" description="Glycosyltransferase RgtA/B/C/D-like" evidence="9">
    <location>
        <begin position="92"/>
        <end position="209"/>
    </location>
</feature>
<dbReference type="Proteomes" id="UP000239504">
    <property type="component" value="Unassembled WGS sequence"/>
</dbReference>
<keyword evidence="4" id="KW-0808">Transferase</keyword>
<keyword evidence="2" id="KW-1003">Cell membrane</keyword>
<feature type="transmembrane region" description="Helical" evidence="8">
    <location>
        <begin position="123"/>
        <end position="142"/>
    </location>
</feature>
<evidence type="ECO:0000256" key="2">
    <source>
        <dbReference type="ARBA" id="ARBA00022475"/>
    </source>
</evidence>
<gene>
    <name evidence="10" type="ORF">CW354_06085</name>
</gene>
<reference evidence="10 11" key="1">
    <citation type="submission" date="2017-12" db="EMBL/GenBank/DDBJ databases">
        <authorList>
            <person name="Hurst M.R.H."/>
        </authorList>
    </citation>
    <scope>NUCLEOTIDE SEQUENCE [LARGE SCALE GENOMIC DNA]</scope>
    <source>
        <strain evidence="10 11">SY-3-19</strain>
    </source>
</reference>
<feature type="transmembrane region" description="Helical" evidence="8">
    <location>
        <begin position="383"/>
        <end position="401"/>
    </location>
</feature>
<comment type="subcellular location">
    <subcellularLocation>
        <location evidence="1">Cell membrane</location>
        <topology evidence="1">Multi-pass membrane protein</topology>
    </subcellularLocation>
</comment>
<dbReference type="AlphaFoldDB" id="A0A2S7K5Y0"/>
<accession>A0A2S7K5Y0</accession>
<sequence>MKPPAVFAVIILVLAAGAFLAPGAAFIIDGGVYADMAKAMAENGALHIGGNGGVEGAPALTKFLTAPRNGLVYPQYPSGYAILAAPFYMAFGIHGLMLMNALSFGACLFLTFRLAERFYDRRVAKLAAAILAFATFAPTYVFPVWPHMLSLVFWLGAFYMAVKAQEAGMHKSVYGYLALAGALIGAGINIRIDVFLAAIALFVWLRCFARPEDRLAPLALALGAAPGLLLAAWFNSIKFGAFTPFSYNSSGDAADIGRYALVLIAATAGMTALWAVNAKKVVHKAHSAYGVLPMIAALFACFAVALLVAPLRDLIWRMARGVYVLVVNLQAHSAYIQEGVERNQYGQLLFWDYPKKALLQSLPYLPLIALPALHFLRGKNASRTALCLLAIAAPVAFYALNEWHGGGSYNMRYFTPALPFIAILSAAALAELIDKAGGAPSRQTVMLIMGGAAAVYTAMQELANSADRLLAPASLYPQWLIAGVLTFTLAAYLHARKRARLALHVSLAALAYAGAVNLYEEIGHEKTREEQLAIAHDASAPIRPGALVLSQSPLMLRPAERNGAFVMVGAQDTVDAAAQAAMAFLKAGRCVYFHNPAQLRLIAPQLDAPVSEEILWAPSRRFGRDPRLAFFTFESRRADCAF</sequence>
<keyword evidence="7 8" id="KW-0472">Membrane</keyword>
<evidence type="ECO:0000256" key="1">
    <source>
        <dbReference type="ARBA" id="ARBA00004651"/>
    </source>
</evidence>
<feature type="transmembrane region" description="Helical" evidence="8">
    <location>
        <begin position="475"/>
        <end position="494"/>
    </location>
</feature>
<evidence type="ECO:0000259" key="9">
    <source>
        <dbReference type="Pfam" id="PF13231"/>
    </source>
</evidence>
<dbReference type="GO" id="GO:0009103">
    <property type="term" value="P:lipopolysaccharide biosynthetic process"/>
    <property type="evidence" value="ECO:0007669"/>
    <property type="project" value="UniProtKB-ARBA"/>
</dbReference>
<feature type="transmembrane region" description="Helical" evidence="8">
    <location>
        <begin position="357"/>
        <end position="376"/>
    </location>
</feature>
<evidence type="ECO:0000256" key="8">
    <source>
        <dbReference type="SAM" id="Phobius"/>
    </source>
</evidence>
<feature type="transmembrane region" description="Helical" evidence="8">
    <location>
        <begin position="87"/>
        <end position="111"/>
    </location>
</feature>
<feature type="transmembrane region" description="Helical" evidence="8">
    <location>
        <begin position="288"/>
        <end position="309"/>
    </location>
</feature>
<feature type="transmembrane region" description="Helical" evidence="8">
    <location>
        <begin position="215"/>
        <end position="235"/>
    </location>
</feature>